<dbReference type="InterPro" id="IPR020846">
    <property type="entry name" value="MFS_dom"/>
</dbReference>
<reference evidence="14 15" key="1">
    <citation type="submission" date="2016-02" db="EMBL/GenBank/DDBJ databases">
        <title>Genome analysis of coral dinoflagellate symbionts highlights evolutionary adaptations to a symbiotic lifestyle.</title>
        <authorList>
            <person name="Aranda M."/>
            <person name="Li Y."/>
            <person name="Liew Y.J."/>
            <person name="Baumgarten S."/>
            <person name="Simakov O."/>
            <person name="Wilson M."/>
            <person name="Piel J."/>
            <person name="Ashoor H."/>
            <person name="Bougouffa S."/>
            <person name="Bajic V.B."/>
            <person name="Ryu T."/>
            <person name="Ravasi T."/>
            <person name="Bayer T."/>
            <person name="Micklem G."/>
            <person name="Kim H."/>
            <person name="Bhak J."/>
            <person name="Lajeunesse T.C."/>
            <person name="Voolstra C.R."/>
        </authorList>
    </citation>
    <scope>NUCLEOTIDE SEQUENCE [LARGE SCALE GENOMIC DNA]</scope>
    <source>
        <strain evidence="14 15">CCMP2467</strain>
    </source>
</reference>
<feature type="region of interest" description="Disordered" evidence="10">
    <location>
        <begin position="124"/>
        <end position="196"/>
    </location>
</feature>
<evidence type="ECO:0000256" key="7">
    <source>
        <dbReference type="ARBA" id="ARBA00022989"/>
    </source>
</evidence>
<dbReference type="InterPro" id="IPR042266">
    <property type="entry name" value="PPPDE_sf"/>
</dbReference>
<evidence type="ECO:0000256" key="10">
    <source>
        <dbReference type="SAM" id="MobiDB-lite"/>
    </source>
</evidence>
<organism evidence="14 15">
    <name type="scientific">Symbiodinium microadriaticum</name>
    <name type="common">Dinoflagellate</name>
    <name type="synonym">Zooxanthella microadriatica</name>
    <dbReference type="NCBI Taxonomy" id="2951"/>
    <lineage>
        <taxon>Eukaryota</taxon>
        <taxon>Sar</taxon>
        <taxon>Alveolata</taxon>
        <taxon>Dinophyceae</taxon>
        <taxon>Suessiales</taxon>
        <taxon>Symbiodiniaceae</taxon>
        <taxon>Symbiodinium</taxon>
    </lineage>
</organism>
<feature type="transmembrane region" description="Helical" evidence="11">
    <location>
        <begin position="802"/>
        <end position="820"/>
    </location>
</feature>
<evidence type="ECO:0000313" key="14">
    <source>
        <dbReference type="EMBL" id="OLQ07102.1"/>
    </source>
</evidence>
<dbReference type="Pfam" id="PF05903">
    <property type="entry name" value="Peptidase_C97"/>
    <property type="match status" value="1"/>
</dbReference>
<evidence type="ECO:0000259" key="12">
    <source>
        <dbReference type="PROSITE" id="PS50850"/>
    </source>
</evidence>
<dbReference type="InterPro" id="IPR011701">
    <property type="entry name" value="MFS"/>
</dbReference>
<feature type="transmembrane region" description="Helical" evidence="11">
    <location>
        <begin position="50"/>
        <end position="68"/>
    </location>
</feature>
<keyword evidence="15" id="KW-1185">Reference proteome</keyword>
<evidence type="ECO:0000256" key="1">
    <source>
        <dbReference type="ARBA" id="ARBA00004141"/>
    </source>
</evidence>
<keyword evidence="3" id="KW-0813">Transport</keyword>
<gene>
    <name evidence="14" type="primary">spin</name>
    <name evidence="14" type="ORF">AK812_SmicGene9537</name>
</gene>
<feature type="transmembrane region" description="Helical" evidence="11">
    <location>
        <begin position="586"/>
        <end position="604"/>
    </location>
</feature>
<evidence type="ECO:0000256" key="5">
    <source>
        <dbReference type="ARBA" id="ARBA00022692"/>
    </source>
</evidence>
<dbReference type="PANTHER" id="PTHR23505:SF52">
    <property type="entry name" value="MAJOR FACILITATOR SUPERFAMILY PROTEIN"/>
    <property type="match status" value="1"/>
</dbReference>
<feature type="transmembrane region" description="Helical" evidence="11">
    <location>
        <begin position="919"/>
        <end position="937"/>
    </location>
</feature>
<feature type="transmembrane region" description="Helical" evidence="11">
    <location>
        <begin position="610"/>
        <end position="634"/>
    </location>
</feature>
<comment type="caution">
    <text evidence="14">The sequence shown here is derived from an EMBL/GenBank/DDBJ whole genome shotgun (WGS) entry which is preliminary data.</text>
</comment>
<keyword evidence="6" id="KW-0378">Hydrolase</keyword>
<dbReference type="GO" id="GO:0006508">
    <property type="term" value="P:proteolysis"/>
    <property type="evidence" value="ECO:0007669"/>
    <property type="project" value="UniProtKB-KW"/>
</dbReference>
<dbReference type="InterPro" id="IPR036259">
    <property type="entry name" value="MFS_trans_sf"/>
</dbReference>
<sequence>MLGIRTGPFRYACGCEPTLRPDRPARGKGGQAMGQAFASETTVTDRRLKSPVVLLAIIATLSLALLFLDNGSVTRHAPGALSMVGKWQETGLQNIDYNALSPAGLTGEPEALLFIVGQAILPDHESTRPNTAGQHQARDHEASALRRATRAVAQRGGGAPAPPPPPVPAFEEPSAPEKPAEEAEAEEEGESSRRDDVAAFHHMKKWRCRMRDTLWVISHFISQPCHAWGAGANMATSVFKSLALAQKLCTWATSKDFTALQSVKLIHCYEDGTAEGQVSEEQQKREEEEQRKLIGYNEAAKTFKRFRPDFKCGSRVPLLPDEDRNAMRVDDPWRPRVLKQSHKMSDWELDDEETSSVSLQSFEQIKAGLVREDQRPAALQTLYPGAAGYSIELAASKLGPGFPGFQAYHTSVKVDDLEYSFSGDGIVIGRGLPSHVRMADKPQVLYMGLTRISGEDLKEQLGRFFKRGTYDLLRKNCNSFTDCALFFLLDSRLDPGYRGLEQLGHMADRQAGASWRRWLLEMIVLNLVMIMWNTDNMVLPAVYTEIARHFSASPKDLASLGLVRGIFESIFAFPSGFLADKLPRPLLVWLGSMIWGAALVGVTFSPSLSWMIFFRALNGVGLGIVQPLLFSLVADKSDARGRGKAFGFLQFSGNMGQTAFTALATGIASYQILSMAGWQFALVIVALLSVVVGTLCVLLVRDHRDQDPRSMMAIVREETPKLGSIVCLPTFIIIIGQGVFGTAPWFAFSYLTMWLELNCFSHSHAAAIIACFNIGGALSGIVGGVLLDAVVRRFPDHGPPGLAQLAVFASVPLFAAILFGLGGLDNTSPSSFVVYAMIFMVTGTMISWCMVMNNKMFSDIVPKEAYSYVFALDRVVEGTLGALGQPLVGWLTDDVFHFNAKSANSQECSPDNAMKLGQGIFAVSGVAFSLCFMFYGMGHFTYPRVLEGTNLSEARQNGIIQAITEGGYRPNPNADKFSVELTISEIDKIKSSSAFGLR</sequence>
<evidence type="ECO:0000256" key="2">
    <source>
        <dbReference type="ARBA" id="ARBA00008140"/>
    </source>
</evidence>
<keyword evidence="4" id="KW-0645">Protease</keyword>
<dbReference type="SMART" id="SM01179">
    <property type="entry name" value="DUF862"/>
    <property type="match status" value="1"/>
</dbReference>
<evidence type="ECO:0000313" key="15">
    <source>
        <dbReference type="Proteomes" id="UP000186817"/>
    </source>
</evidence>
<accession>A0A1Q9EI42</accession>
<dbReference type="Proteomes" id="UP000186817">
    <property type="component" value="Unassembled WGS sequence"/>
</dbReference>
<proteinExistence type="inferred from homology"/>
<dbReference type="InterPro" id="IPR008580">
    <property type="entry name" value="PPPDE_dom"/>
</dbReference>
<protein>
    <submittedName>
        <fullName evidence="14">Protein spinster</fullName>
    </submittedName>
</protein>
<evidence type="ECO:0000256" key="4">
    <source>
        <dbReference type="ARBA" id="ARBA00022670"/>
    </source>
</evidence>
<dbReference type="Gene3D" id="3.90.1720.30">
    <property type="entry name" value="PPPDE domains"/>
    <property type="match status" value="1"/>
</dbReference>
<dbReference type="PROSITE" id="PS51858">
    <property type="entry name" value="PPPDE"/>
    <property type="match status" value="1"/>
</dbReference>
<dbReference type="GO" id="GO:0022857">
    <property type="term" value="F:transmembrane transporter activity"/>
    <property type="evidence" value="ECO:0007669"/>
    <property type="project" value="InterPro"/>
</dbReference>
<dbReference type="GO" id="GO:0008233">
    <property type="term" value="F:peptidase activity"/>
    <property type="evidence" value="ECO:0007669"/>
    <property type="project" value="UniProtKB-KW"/>
</dbReference>
<name>A0A1Q9EI42_SYMMI</name>
<dbReference type="PANTHER" id="PTHR23505">
    <property type="entry name" value="SPINSTER"/>
    <property type="match status" value="1"/>
</dbReference>
<dbReference type="AlphaFoldDB" id="A0A1Q9EI42"/>
<feature type="transmembrane region" description="Helical" evidence="11">
    <location>
        <begin position="722"/>
        <end position="746"/>
    </location>
</feature>
<dbReference type="PROSITE" id="PS50850">
    <property type="entry name" value="MFS"/>
    <property type="match status" value="1"/>
</dbReference>
<evidence type="ECO:0000256" key="9">
    <source>
        <dbReference type="ARBA" id="ARBA00024338"/>
    </source>
</evidence>
<keyword evidence="5 11" id="KW-0812">Transmembrane</keyword>
<dbReference type="Gene3D" id="1.20.1250.20">
    <property type="entry name" value="MFS general substrate transporter like domains"/>
    <property type="match status" value="1"/>
</dbReference>
<dbReference type="EMBL" id="LSRX01000147">
    <property type="protein sequence ID" value="OLQ07102.1"/>
    <property type="molecule type" value="Genomic_DNA"/>
</dbReference>
<feature type="transmembrane region" description="Helical" evidence="11">
    <location>
        <begin position="646"/>
        <end position="672"/>
    </location>
</feature>
<evidence type="ECO:0000256" key="11">
    <source>
        <dbReference type="SAM" id="Phobius"/>
    </source>
</evidence>
<dbReference type="SUPFAM" id="SSF103473">
    <property type="entry name" value="MFS general substrate transporter"/>
    <property type="match status" value="1"/>
</dbReference>
<dbReference type="Pfam" id="PF07690">
    <property type="entry name" value="MFS_1"/>
    <property type="match status" value="1"/>
</dbReference>
<comment type="similarity">
    <text evidence="9">Belongs to the major facilitator superfamily. Spinster (TC 2.A.1.49) family.</text>
</comment>
<dbReference type="OrthoDB" id="440755at2759"/>
<feature type="transmembrane region" description="Helical" evidence="11">
    <location>
        <begin position="766"/>
        <end position="790"/>
    </location>
</feature>
<feature type="domain" description="PPPDE" evidence="13">
    <location>
        <begin position="389"/>
        <end position="508"/>
    </location>
</feature>
<comment type="subcellular location">
    <subcellularLocation>
        <location evidence="1">Membrane</location>
        <topology evidence="1">Multi-pass membrane protein</topology>
    </subcellularLocation>
</comment>
<evidence type="ECO:0000256" key="3">
    <source>
        <dbReference type="ARBA" id="ARBA00022448"/>
    </source>
</evidence>
<feature type="transmembrane region" description="Helical" evidence="11">
    <location>
        <begin position="678"/>
        <end position="701"/>
    </location>
</feature>
<feature type="transmembrane region" description="Helical" evidence="11">
    <location>
        <begin position="832"/>
        <end position="851"/>
    </location>
</feature>
<dbReference type="InterPro" id="IPR044770">
    <property type="entry name" value="MFS_spinster-like"/>
</dbReference>
<evidence type="ECO:0000256" key="8">
    <source>
        <dbReference type="ARBA" id="ARBA00023136"/>
    </source>
</evidence>
<evidence type="ECO:0000256" key="6">
    <source>
        <dbReference type="ARBA" id="ARBA00022801"/>
    </source>
</evidence>
<comment type="similarity">
    <text evidence="2">Belongs to the DeSI family.</text>
</comment>
<evidence type="ECO:0000259" key="13">
    <source>
        <dbReference type="PROSITE" id="PS51858"/>
    </source>
</evidence>
<keyword evidence="8 11" id="KW-0472">Membrane</keyword>
<keyword evidence="7 11" id="KW-1133">Transmembrane helix</keyword>
<dbReference type="GO" id="GO:0016020">
    <property type="term" value="C:membrane"/>
    <property type="evidence" value="ECO:0007669"/>
    <property type="project" value="UniProtKB-SubCell"/>
</dbReference>
<feature type="transmembrane region" description="Helical" evidence="11">
    <location>
        <begin position="557"/>
        <end position="579"/>
    </location>
</feature>
<feature type="domain" description="Major facilitator superfamily (MFS) profile" evidence="12">
    <location>
        <begin position="521"/>
        <end position="937"/>
    </location>
</feature>